<dbReference type="GO" id="GO:0030288">
    <property type="term" value="C:outer membrane-bounded periplasmic space"/>
    <property type="evidence" value="ECO:0007669"/>
    <property type="project" value="UniProtKB-ARBA"/>
</dbReference>
<evidence type="ECO:0000313" key="7">
    <source>
        <dbReference type="Proteomes" id="UP000237889"/>
    </source>
</evidence>
<dbReference type="Gene3D" id="3.10.105.10">
    <property type="entry name" value="Dipeptide-binding Protein, Domain 3"/>
    <property type="match status" value="1"/>
</dbReference>
<keyword evidence="7" id="KW-1185">Reference proteome</keyword>
<dbReference type="RefSeq" id="WP_106748633.1">
    <property type="nucleotide sequence ID" value="NZ_CP027668.1"/>
</dbReference>
<dbReference type="Pfam" id="PF00496">
    <property type="entry name" value="SBP_bac_5"/>
    <property type="match status" value="1"/>
</dbReference>
<comment type="subcellular location">
    <subcellularLocation>
        <location evidence="1">Periplasm</location>
    </subcellularLocation>
</comment>
<dbReference type="GO" id="GO:0015833">
    <property type="term" value="P:peptide transport"/>
    <property type="evidence" value="ECO:0007669"/>
    <property type="project" value="TreeGrafter"/>
</dbReference>
<organism evidence="6 7">
    <name type="scientific">Phreatobacter cathodiphilus</name>
    <dbReference type="NCBI Taxonomy" id="1868589"/>
    <lineage>
        <taxon>Bacteria</taxon>
        <taxon>Pseudomonadati</taxon>
        <taxon>Pseudomonadota</taxon>
        <taxon>Alphaproteobacteria</taxon>
        <taxon>Hyphomicrobiales</taxon>
        <taxon>Phreatobacteraceae</taxon>
        <taxon>Phreatobacter</taxon>
    </lineage>
</organism>
<accession>A0A2S0NAW9</accession>
<feature type="chain" id="PRO_5015483865" evidence="4">
    <location>
        <begin position="25"/>
        <end position="530"/>
    </location>
</feature>
<sequence length="530" mass="58014">MRITRRQGLVAAAAILAAPRIGFAQGQARPLRFVVNVGLQNLDPISSPSFVTRNFGYMVFDTLVSLDGKGEYKPQMLEGWEVSADRLTWKFKLRGGLMFHDGQKVTSEDVIASLKRWGSRDSIGRRLMAATAELTADGPDAFTLKLSRPFGGVIDALGKPSVHVPMIMPARIASATPPTQQVAEIVGSGPYVFQRSEWVPGDRATFRKFDKYVPRSEPADGLAGGKIAKIDRVEMLTMPDIALRYAALTRGEVDYLEYAPVDLVPRMRRDRNLVFAQASGRANLMYAVSINHFQAPMDNVLVRRAIQQCLDRGEVLAGAGFGGDLGKPDCTSMFMCGAPFENKGGSDAIANPSIDKAKALLAEAGYKGEKIVVLHPLDSPLLNPFGAVLIDRMKRAGFNVDVQGLEWSAIAQRWVQKNPLDQGGWSVIPVVYTGFDMSDPLSNLGVGFNCTGNQPWGYCVQPMVPAIERFEAESDPAKRRAIAEEIQTFALENATFPIAGQFQSPAVWRAELSGVIDFGFPVMWNIERKA</sequence>
<dbReference type="SUPFAM" id="SSF53850">
    <property type="entry name" value="Periplasmic binding protein-like II"/>
    <property type="match status" value="1"/>
</dbReference>
<proteinExistence type="inferred from homology"/>
<feature type="signal peptide" evidence="4">
    <location>
        <begin position="1"/>
        <end position="24"/>
    </location>
</feature>
<dbReference type="InterPro" id="IPR030678">
    <property type="entry name" value="Peptide/Ni-bd"/>
</dbReference>
<reference evidence="6 7" key="1">
    <citation type="submission" date="2018-03" db="EMBL/GenBank/DDBJ databases">
        <title>Genome sequencing of Phreatobacter sp.</title>
        <authorList>
            <person name="Kim S.-J."/>
            <person name="Heo J."/>
            <person name="Kwon S.-W."/>
        </authorList>
    </citation>
    <scope>NUCLEOTIDE SEQUENCE [LARGE SCALE GENOMIC DNA]</scope>
    <source>
        <strain evidence="6 7">S-12</strain>
    </source>
</reference>
<evidence type="ECO:0000256" key="1">
    <source>
        <dbReference type="ARBA" id="ARBA00004418"/>
    </source>
</evidence>
<feature type="domain" description="Solute-binding protein family 5" evidence="5">
    <location>
        <begin position="71"/>
        <end position="453"/>
    </location>
</feature>
<dbReference type="GO" id="GO:1904680">
    <property type="term" value="F:peptide transmembrane transporter activity"/>
    <property type="evidence" value="ECO:0007669"/>
    <property type="project" value="TreeGrafter"/>
</dbReference>
<dbReference type="PANTHER" id="PTHR30290:SF38">
    <property type="entry name" value="D,D-DIPEPTIDE-BINDING PERIPLASMIC PROTEIN DDPA-RELATED"/>
    <property type="match status" value="1"/>
</dbReference>
<dbReference type="CDD" id="cd08502">
    <property type="entry name" value="PBP2_NikA_DppA_OppA_like_16"/>
    <property type="match status" value="1"/>
</dbReference>
<dbReference type="OrthoDB" id="7318145at2"/>
<name>A0A2S0NAW9_9HYPH</name>
<dbReference type="AlphaFoldDB" id="A0A2S0NAW9"/>
<evidence type="ECO:0000256" key="2">
    <source>
        <dbReference type="ARBA" id="ARBA00005695"/>
    </source>
</evidence>
<comment type="similarity">
    <text evidence="2">Belongs to the bacterial solute-binding protein 5 family.</text>
</comment>
<evidence type="ECO:0000256" key="4">
    <source>
        <dbReference type="SAM" id="SignalP"/>
    </source>
</evidence>
<evidence type="ECO:0000256" key="3">
    <source>
        <dbReference type="ARBA" id="ARBA00022729"/>
    </source>
</evidence>
<gene>
    <name evidence="6" type="ORF">C6569_09595</name>
</gene>
<dbReference type="Gene3D" id="3.40.190.10">
    <property type="entry name" value="Periplasmic binding protein-like II"/>
    <property type="match status" value="1"/>
</dbReference>
<dbReference type="PIRSF" id="PIRSF002741">
    <property type="entry name" value="MppA"/>
    <property type="match status" value="1"/>
</dbReference>
<dbReference type="KEGG" id="phr:C6569_09595"/>
<dbReference type="EMBL" id="CP027668">
    <property type="protein sequence ID" value="AVO45292.1"/>
    <property type="molecule type" value="Genomic_DNA"/>
</dbReference>
<protein>
    <submittedName>
        <fullName evidence="6">ABC transporter substrate-binding protein</fullName>
    </submittedName>
</protein>
<dbReference type="InterPro" id="IPR000914">
    <property type="entry name" value="SBP_5_dom"/>
</dbReference>
<dbReference type="PANTHER" id="PTHR30290">
    <property type="entry name" value="PERIPLASMIC BINDING COMPONENT OF ABC TRANSPORTER"/>
    <property type="match status" value="1"/>
</dbReference>
<dbReference type="Proteomes" id="UP000237889">
    <property type="component" value="Chromosome"/>
</dbReference>
<evidence type="ECO:0000313" key="6">
    <source>
        <dbReference type="EMBL" id="AVO45292.1"/>
    </source>
</evidence>
<dbReference type="InterPro" id="IPR039424">
    <property type="entry name" value="SBP_5"/>
</dbReference>
<dbReference type="GO" id="GO:0043190">
    <property type="term" value="C:ATP-binding cassette (ABC) transporter complex"/>
    <property type="evidence" value="ECO:0007669"/>
    <property type="project" value="InterPro"/>
</dbReference>
<evidence type="ECO:0000259" key="5">
    <source>
        <dbReference type="Pfam" id="PF00496"/>
    </source>
</evidence>
<keyword evidence="3 4" id="KW-0732">Signal</keyword>